<dbReference type="Gene3D" id="3.40.50.300">
    <property type="entry name" value="P-loop containing nucleotide triphosphate hydrolases"/>
    <property type="match status" value="1"/>
</dbReference>
<keyword evidence="1" id="KW-0677">Repeat</keyword>
<evidence type="ECO:0000256" key="1">
    <source>
        <dbReference type="ARBA" id="ARBA00022737"/>
    </source>
</evidence>
<gene>
    <name evidence="5" type="ORF">GFSPODELE1_LOCUS5675</name>
</gene>
<dbReference type="EMBL" id="OZ037947">
    <property type="protein sequence ID" value="CAL1705980.1"/>
    <property type="molecule type" value="Genomic_DNA"/>
</dbReference>
<dbReference type="Proteomes" id="UP001497453">
    <property type="component" value="Chromosome 4"/>
</dbReference>
<reference evidence="6" key="1">
    <citation type="submission" date="2024-04" db="EMBL/GenBank/DDBJ databases">
        <authorList>
            <person name="Shaw F."/>
            <person name="Minotto A."/>
        </authorList>
    </citation>
    <scope>NUCLEOTIDE SEQUENCE [LARGE SCALE GENOMIC DNA]</scope>
</reference>
<keyword evidence="3" id="KW-0732">Signal</keyword>
<feature type="chain" id="PRO_5047200168" description="Nephrocystin 3-like N-terminal domain-containing protein" evidence="3">
    <location>
        <begin position="22"/>
        <end position="1064"/>
    </location>
</feature>
<dbReference type="InterPro" id="IPR027417">
    <property type="entry name" value="P-loop_NTPase"/>
</dbReference>
<dbReference type="InterPro" id="IPR036770">
    <property type="entry name" value="Ankyrin_rpt-contain_sf"/>
</dbReference>
<feature type="signal peptide" evidence="3">
    <location>
        <begin position="1"/>
        <end position="21"/>
    </location>
</feature>
<feature type="domain" description="Nephrocystin 3-like N-terminal" evidence="4">
    <location>
        <begin position="195"/>
        <end position="359"/>
    </location>
</feature>
<feature type="compositionally biased region" description="Polar residues" evidence="2">
    <location>
        <begin position="998"/>
        <end position="1007"/>
    </location>
</feature>
<sequence length="1064" mass="118747">MDPIGMTVNVISLIQACVVIANYVSEVKDAEADCNKITSELKSTVEILKELDALICRLKKDNSNNRQAYSSALAPLCRDGVVEACQADLNEFVDWLNKQTKKTKGISGKLLWPLKGKQKVEGLLPKLQSQKMLFVLALQIESRHSLADSRDAFEEFVTRQKVRDQESHWLEVMKWLKPVDYDSKHKTVWARRETGTCSWLLDHLQFMNWRQSMSSTMLHLHGIPGSGKSTLVSTVINQLLQPDQLFGPCALAYHYCDFRNEDSRNPAVVLRTLLVQFTKFDPSTDTLDNLARHRNEKLHTPTFLDDIYSLLVPAIRTARYTPVVVVDALDECVDVQALIQVLKCLQNDVAGIRILVSSRSEESIITPLKGHLFIDITQEARSVNSDIALYIDKTFETTSRAGGIPPDLIPDVKQTLLTRASGMFRLVDSQIALLKLSRSRVDVKKALQSLPQDLYEVYDRILLAIEDQGGSDQHIVYRTLRWLFGAADSITLSELNEAMMIKLDPPSLDRDLEILSPSGVVEACGSLVQYNEVGRTVTISHYTVKEYFTSKRQRSQHQEPRLLLDYDWSGSEIAFDLACQSVAYLSVVTLPSSMVTALEDAFNSSHDYILQRSSLLAAALADIEVYLRTNHPLFFHAARHWQRYLFNESNRTPDDVLERAQALLLNRERLTILLVACDKFSTIVSRAGRSDKYEEIPLSSLIYLAIENSPPSFLERMLRTDQDSINSTLHPWTRLYVAVKYRNAYAVQREVQAGVNAAEESAALLEALKPGPDFTKLQYLLRVPMDPSSLYITRPNSERHSILHLAVQRNLHNFLFYPLIKAAGNINLRSDDGATALITWGRDNRDPACLHMASTLVEEGCDSTLRDNNGQTVFWHVLNATDDFISSHPGIIENQILILLQAGCDPRVPISLDPEMTALEKARSLGLVDVVSHLERALSTIILQEQAVPATLSSGQESADIAQNMSGSQIGADSIVKYSALDGQGHLHELEDKPVSAGHQQEGSPQTKADLPPSYIPTGSNGAHIAQSVKWAKMVGVAALGLYVTLKLISLMSNSGKSSLRALK</sequence>
<feature type="region of interest" description="Disordered" evidence="2">
    <location>
        <begin position="993"/>
        <end position="1016"/>
    </location>
</feature>
<dbReference type="Pfam" id="PF24883">
    <property type="entry name" value="NPHP3_N"/>
    <property type="match status" value="1"/>
</dbReference>
<evidence type="ECO:0000313" key="6">
    <source>
        <dbReference type="Proteomes" id="UP001497453"/>
    </source>
</evidence>
<accession>A0ABP1DDQ8</accession>
<evidence type="ECO:0000256" key="2">
    <source>
        <dbReference type="SAM" id="MobiDB-lite"/>
    </source>
</evidence>
<evidence type="ECO:0000313" key="5">
    <source>
        <dbReference type="EMBL" id="CAL1705980.1"/>
    </source>
</evidence>
<dbReference type="SUPFAM" id="SSF52540">
    <property type="entry name" value="P-loop containing nucleoside triphosphate hydrolases"/>
    <property type="match status" value="1"/>
</dbReference>
<keyword evidence="6" id="KW-1185">Reference proteome</keyword>
<dbReference type="InterPro" id="IPR056884">
    <property type="entry name" value="NPHP3-like_N"/>
</dbReference>
<evidence type="ECO:0000256" key="3">
    <source>
        <dbReference type="SAM" id="SignalP"/>
    </source>
</evidence>
<dbReference type="PANTHER" id="PTHR10039:SF16">
    <property type="entry name" value="GPI INOSITOL-DEACYLASE"/>
    <property type="match status" value="1"/>
</dbReference>
<dbReference type="PANTHER" id="PTHR10039">
    <property type="entry name" value="AMELOGENIN"/>
    <property type="match status" value="1"/>
</dbReference>
<protein>
    <recommendedName>
        <fullName evidence="4">Nephrocystin 3-like N-terminal domain-containing protein</fullName>
    </recommendedName>
</protein>
<organism evidence="5 6">
    <name type="scientific">Somion occarium</name>
    <dbReference type="NCBI Taxonomy" id="3059160"/>
    <lineage>
        <taxon>Eukaryota</taxon>
        <taxon>Fungi</taxon>
        <taxon>Dikarya</taxon>
        <taxon>Basidiomycota</taxon>
        <taxon>Agaricomycotina</taxon>
        <taxon>Agaricomycetes</taxon>
        <taxon>Polyporales</taxon>
        <taxon>Cerrenaceae</taxon>
        <taxon>Somion</taxon>
    </lineage>
</organism>
<dbReference type="Gene3D" id="1.25.40.20">
    <property type="entry name" value="Ankyrin repeat-containing domain"/>
    <property type="match status" value="1"/>
</dbReference>
<dbReference type="SUPFAM" id="SSF48403">
    <property type="entry name" value="Ankyrin repeat"/>
    <property type="match status" value="1"/>
</dbReference>
<proteinExistence type="predicted"/>
<evidence type="ECO:0000259" key="4">
    <source>
        <dbReference type="Pfam" id="PF24883"/>
    </source>
</evidence>
<name>A0ABP1DDQ8_9APHY</name>